<evidence type="ECO:0000313" key="2">
    <source>
        <dbReference type="Proteomes" id="UP000245207"/>
    </source>
</evidence>
<dbReference type="EMBL" id="PKPP01022528">
    <property type="protein sequence ID" value="PWA34473.1"/>
    <property type="molecule type" value="Genomic_DNA"/>
</dbReference>
<evidence type="ECO:0000313" key="1">
    <source>
        <dbReference type="EMBL" id="PWA34473.1"/>
    </source>
</evidence>
<sequence>MVSSDESMIKDLLLHGSSMSGIMKEKFRHVTPVLPQTKAASLDNIPFNIETTPEVIKGGCIRIVVQKIKGSKKLKNAEDCGAAQ</sequence>
<keyword evidence="2" id="KW-1185">Reference proteome</keyword>
<proteinExistence type="predicted"/>
<gene>
    <name evidence="1" type="ORF">CTI12_AA618800</name>
</gene>
<protein>
    <submittedName>
        <fullName evidence="1">Uncharacterized protein</fullName>
    </submittedName>
</protein>
<dbReference type="AlphaFoldDB" id="A0A2U1KCX5"/>
<dbReference type="Proteomes" id="UP000245207">
    <property type="component" value="Unassembled WGS sequence"/>
</dbReference>
<accession>A0A2U1KCX5</accession>
<organism evidence="1 2">
    <name type="scientific">Artemisia annua</name>
    <name type="common">Sweet wormwood</name>
    <dbReference type="NCBI Taxonomy" id="35608"/>
    <lineage>
        <taxon>Eukaryota</taxon>
        <taxon>Viridiplantae</taxon>
        <taxon>Streptophyta</taxon>
        <taxon>Embryophyta</taxon>
        <taxon>Tracheophyta</taxon>
        <taxon>Spermatophyta</taxon>
        <taxon>Magnoliopsida</taxon>
        <taxon>eudicotyledons</taxon>
        <taxon>Gunneridae</taxon>
        <taxon>Pentapetalae</taxon>
        <taxon>asterids</taxon>
        <taxon>campanulids</taxon>
        <taxon>Asterales</taxon>
        <taxon>Asteraceae</taxon>
        <taxon>Asteroideae</taxon>
        <taxon>Anthemideae</taxon>
        <taxon>Artemisiinae</taxon>
        <taxon>Artemisia</taxon>
    </lineage>
</organism>
<name>A0A2U1KCX5_ARTAN</name>
<reference evidence="1 2" key="1">
    <citation type="journal article" date="2018" name="Mol. Plant">
        <title>The genome of Artemisia annua provides insight into the evolution of Asteraceae family and artemisinin biosynthesis.</title>
        <authorList>
            <person name="Shen Q."/>
            <person name="Zhang L."/>
            <person name="Liao Z."/>
            <person name="Wang S."/>
            <person name="Yan T."/>
            <person name="Shi P."/>
            <person name="Liu M."/>
            <person name="Fu X."/>
            <person name="Pan Q."/>
            <person name="Wang Y."/>
            <person name="Lv Z."/>
            <person name="Lu X."/>
            <person name="Zhang F."/>
            <person name="Jiang W."/>
            <person name="Ma Y."/>
            <person name="Chen M."/>
            <person name="Hao X."/>
            <person name="Li L."/>
            <person name="Tang Y."/>
            <person name="Lv G."/>
            <person name="Zhou Y."/>
            <person name="Sun X."/>
            <person name="Brodelius P.E."/>
            <person name="Rose J.K.C."/>
            <person name="Tang K."/>
        </authorList>
    </citation>
    <scope>NUCLEOTIDE SEQUENCE [LARGE SCALE GENOMIC DNA]</scope>
    <source>
        <strain evidence="2">cv. Huhao1</strain>
        <tissue evidence="1">Leaf</tissue>
    </source>
</reference>
<comment type="caution">
    <text evidence="1">The sequence shown here is derived from an EMBL/GenBank/DDBJ whole genome shotgun (WGS) entry which is preliminary data.</text>
</comment>